<name>A0ABW7JHY5_9NOCA</name>
<dbReference type="InterPro" id="IPR050090">
    <property type="entry name" value="Tyrosine_recombinase_XerCD"/>
</dbReference>
<dbReference type="PANTHER" id="PTHR30349">
    <property type="entry name" value="PHAGE INTEGRASE-RELATED"/>
    <property type="match status" value="1"/>
</dbReference>
<dbReference type="Pfam" id="PF00589">
    <property type="entry name" value="Phage_integrase"/>
    <property type="match status" value="1"/>
</dbReference>
<dbReference type="PANTHER" id="PTHR30349:SF64">
    <property type="entry name" value="PROPHAGE INTEGRASE INTD-RELATED"/>
    <property type="match status" value="1"/>
</dbReference>
<dbReference type="InterPro" id="IPR002104">
    <property type="entry name" value="Integrase_catalytic"/>
</dbReference>
<dbReference type="CDD" id="cd00397">
    <property type="entry name" value="DNA_BRE_C"/>
    <property type="match status" value="1"/>
</dbReference>
<keyword evidence="1" id="KW-0233">DNA recombination</keyword>
<feature type="domain" description="Tyr recombinase" evidence="2">
    <location>
        <begin position="463"/>
        <end position="677"/>
    </location>
</feature>
<dbReference type="RefSeq" id="WP_395112787.1">
    <property type="nucleotide sequence ID" value="NZ_JBIMSO010000017.1"/>
</dbReference>
<reference evidence="3 4" key="1">
    <citation type="submission" date="2024-10" db="EMBL/GenBank/DDBJ databases">
        <authorList>
            <person name="Riesco R."/>
        </authorList>
    </citation>
    <scope>NUCLEOTIDE SEQUENCE [LARGE SCALE GENOMIC DNA]</scope>
    <source>
        <strain evidence="3 4">NCIMB 15449</strain>
    </source>
</reference>
<accession>A0ABW7JHY5</accession>
<evidence type="ECO:0000313" key="4">
    <source>
        <dbReference type="Proteomes" id="UP001609175"/>
    </source>
</evidence>
<organism evidence="3 4">
    <name type="scientific">Antrihabitans spumae</name>
    <dbReference type="NCBI Taxonomy" id="3373370"/>
    <lineage>
        <taxon>Bacteria</taxon>
        <taxon>Bacillati</taxon>
        <taxon>Actinomycetota</taxon>
        <taxon>Actinomycetes</taxon>
        <taxon>Mycobacteriales</taxon>
        <taxon>Nocardiaceae</taxon>
        <taxon>Antrihabitans</taxon>
    </lineage>
</organism>
<evidence type="ECO:0000256" key="1">
    <source>
        <dbReference type="ARBA" id="ARBA00023172"/>
    </source>
</evidence>
<dbReference type="Proteomes" id="UP001609175">
    <property type="component" value="Unassembled WGS sequence"/>
</dbReference>
<evidence type="ECO:0000259" key="2">
    <source>
        <dbReference type="PROSITE" id="PS51898"/>
    </source>
</evidence>
<dbReference type="EMBL" id="JBIMSO010000017">
    <property type="protein sequence ID" value="MFH5207369.1"/>
    <property type="molecule type" value="Genomic_DNA"/>
</dbReference>
<sequence>MSRRTTRTDPGVKARELSDTVRATRFSRPTVIAAPAIPRPLHRYGDLDSAPFETLRDISRQCWPTPVGRRRSRDRGIRVLTDYLLQHPGSTWQQRWDASELGIGTASVVDITLDGDYARAAFSQAVGAMYALRVLRPTLPVFRAWKPRKYVSELVAAENDPALVAYIAAVNTATSTETFKRWAIFDVCTALTTQGIPFADLTPEAFLHYAQETRGCTSRTGLHVGHYVGHLAWQVLHSIGHFPANSPPTLRGALRSPQFTTTEMVDRHNVANPAVRQLFIDYLDRRSTDVVYSTLTVVATHVVKIFWKALELINPAQSDLRLSEDHYRQWHATLAIREDGTVRQNPWLVLTSVKAFYYDIQAWAVDEPERWAHWSAPCPIQRSDMRSLVKHQRRTQEQTHHTIRTLQPLLPVLVDHVDERYTHWRNVLERASTAAHGEHFTQDGQSYTRVYSKGDDRLARDGDTPGVHVRSPQFGRTIDAGLYEDAAFWTWSIIETLRHSGMRIEELTELSQLSVRQYQRPNGEVIALLVIAPSKSDRERVIPMSAELFHVIACVIRRITHGQRVVPLATRYDDAERSTSEPQPFLFQRRIGQRLEVMTTNAIGVRIRKVCEDLAETDPRFAGIHFRPHDFRRLFATDLVNNGLPIHIGAALLGHLDLNTTRGYVAVFEEDVTRHYQAHLQRRRALRPVEEYQPVTDQEWAEFETHFDKRKVELGSCGRPYATPCTHEHACIRCPMLRIDPKMLSRLAVIETDLEKRRERAHAEGWVGEIEGIDLTLTFLRTKRDELHRMLTRTTTLGIPVFRGIDL</sequence>
<dbReference type="InterPro" id="IPR013762">
    <property type="entry name" value="Integrase-like_cat_sf"/>
</dbReference>
<dbReference type="PROSITE" id="PS51898">
    <property type="entry name" value="TYR_RECOMBINASE"/>
    <property type="match status" value="1"/>
</dbReference>
<evidence type="ECO:0000313" key="3">
    <source>
        <dbReference type="EMBL" id="MFH5207369.1"/>
    </source>
</evidence>
<protein>
    <submittedName>
        <fullName evidence="3">Tyrosine-type recombinase/integrase</fullName>
    </submittedName>
</protein>
<proteinExistence type="predicted"/>
<gene>
    <name evidence="3" type="ORF">ACHIPZ_03910</name>
</gene>
<dbReference type="InterPro" id="IPR011010">
    <property type="entry name" value="DNA_brk_join_enz"/>
</dbReference>
<dbReference type="SUPFAM" id="SSF56349">
    <property type="entry name" value="DNA breaking-rejoining enzymes"/>
    <property type="match status" value="1"/>
</dbReference>
<comment type="caution">
    <text evidence="3">The sequence shown here is derived from an EMBL/GenBank/DDBJ whole genome shotgun (WGS) entry which is preliminary data.</text>
</comment>
<dbReference type="Gene3D" id="1.10.443.10">
    <property type="entry name" value="Intergrase catalytic core"/>
    <property type="match status" value="1"/>
</dbReference>